<keyword evidence="3" id="KW-0460">Magnesium</keyword>
<dbReference type="InterPro" id="IPR019546">
    <property type="entry name" value="TAT_signal_bac_arc"/>
</dbReference>
<dbReference type="Pfam" id="PF10518">
    <property type="entry name" value="TAT_signal"/>
    <property type="match status" value="1"/>
</dbReference>
<feature type="binding site" evidence="3">
    <location>
        <position position="148"/>
    </location>
    <ligand>
        <name>Mg(2+)</name>
        <dbReference type="ChEBI" id="CHEBI:18420"/>
    </ligand>
</feature>
<feature type="binding site" evidence="3">
    <location>
        <position position="281"/>
    </location>
    <ligand>
        <name>Zn(2+)</name>
        <dbReference type="ChEBI" id="CHEBI:29105"/>
        <label>2</label>
    </ligand>
</feature>
<comment type="similarity">
    <text evidence="4">Belongs to the alkaline phosphatase family.</text>
</comment>
<keyword evidence="5" id="KW-0732">Signal</keyword>
<comment type="cofactor">
    <cofactor evidence="3">
        <name>Mg(2+)</name>
        <dbReference type="ChEBI" id="CHEBI:18420"/>
    </cofactor>
    <text evidence="3">Binds 1 Mg(2+) ion.</text>
</comment>
<feature type="signal peptide" evidence="5">
    <location>
        <begin position="1"/>
        <end position="27"/>
    </location>
</feature>
<dbReference type="EMBL" id="FNBC01000045">
    <property type="protein sequence ID" value="SDF36552.1"/>
    <property type="molecule type" value="Genomic_DNA"/>
</dbReference>
<evidence type="ECO:0000256" key="2">
    <source>
        <dbReference type="PIRSR" id="PIRSR601952-1"/>
    </source>
</evidence>
<feature type="binding site" evidence="3">
    <location>
        <position position="150"/>
    </location>
    <ligand>
        <name>Mg(2+)</name>
        <dbReference type="ChEBI" id="CHEBI:18420"/>
    </ligand>
</feature>
<feature type="binding site" evidence="3">
    <location>
        <position position="49"/>
    </location>
    <ligand>
        <name>Zn(2+)</name>
        <dbReference type="ChEBI" id="CHEBI:29105"/>
        <label>2</label>
    </ligand>
</feature>
<evidence type="ECO:0000313" key="7">
    <source>
        <dbReference type="Proteomes" id="UP000199446"/>
    </source>
</evidence>
<evidence type="ECO:0000256" key="4">
    <source>
        <dbReference type="RuleBase" id="RU003946"/>
    </source>
</evidence>
<proteinExistence type="inferred from homology"/>
<dbReference type="SUPFAM" id="SSF53649">
    <property type="entry name" value="Alkaline phosphatase-like"/>
    <property type="match status" value="1"/>
</dbReference>
<dbReference type="PRINTS" id="PR00113">
    <property type="entry name" value="ALKPHPHTASE"/>
</dbReference>
<evidence type="ECO:0000256" key="5">
    <source>
        <dbReference type="SAM" id="SignalP"/>
    </source>
</evidence>
<dbReference type="Gene3D" id="1.10.1200.140">
    <property type="entry name" value="Alkaline phosphatase, crown domain"/>
    <property type="match status" value="1"/>
</dbReference>
<dbReference type="SMART" id="SM00098">
    <property type="entry name" value="alkPPc"/>
    <property type="match status" value="1"/>
</dbReference>
<keyword evidence="3" id="KW-0862">Zinc</keyword>
<keyword evidence="7" id="KW-1185">Reference proteome</keyword>
<name>A0A1G7KH67_9DEIN</name>
<dbReference type="Pfam" id="PF00245">
    <property type="entry name" value="Alk_phosphatase"/>
    <property type="match status" value="1"/>
</dbReference>
<gene>
    <name evidence="6" type="ORF">SAMN04488243_14514</name>
</gene>
<reference evidence="7" key="1">
    <citation type="submission" date="2016-10" db="EMBL/GenBank/DDBJ databases">
        <authorList>
            <person name="Varghese N."/>
            <person name="Submissions S."/>
        </authorList>
    </citation>
    <scope>NUCLEOTIDE SEQUENCE [LARGE SCALE GENOMIC DNA]</scope>
    <source>
        <strain evidence="7">CGMCC 1.6992</strain>
    </source>
</reference>
<evidence type="ECO:0000313" key="6">
    <source>
        <dbReference type="EMBL" id="SDF36552.1"/>
    </source>
</evidence>
<dbReference type="GO" id="GO:0046872">
    <property type="term" value="F:metal ion binding"/>
    <property type="evidence" value="ECO:0007669"/>
    <property type="project" value="UniProtKB-KW"/>
</dbReference>
<dbReference type="Gene3D" id="3.40.720.10">
    <property type="entry name" value="Alkaline Phosphatase, subunit A"/>
    <property type="match status" value="1"/>
</dbReference>
<feature type="chain" id="PRO_5011729720" evidence="5">
    <location>
        <begin position="28"/>
        <end position="503"/>
    </location>
</feature>
<dbReference type="InterPro" id="IPR017850">
    <property type="entry name" value="Alkaline_phosphatase_core_sf"/>
</dbReference>
<dbReference type="CDD" id="cd16012">
    <property type="entry name" value="ALP"/>
    <property type="match status" value="1"/>
</dbReference>
<sequence length="503" mass="54689">MMKRRDILKGGLAAGALALLPRSQAQGAPSQDGPSLGRRYRNLIVFVYDGFSWEDYAIAQAYARRRQGRVLALERLLARYPNGLINTYSLTSYVTESSAAGNAFSCGVKTVNGGLAIHADGTPLKPFFAAAKEAGKAVGLVTTTTVTHATPGSFVVSNPDRNAEERIAEQYLEFGAEVYLGGGDHFFNPAKRKDGKDLYAAFAAKGYGVVRTPEELARSNATRLLGVFSDSHVPYEVDRRFQGLGVPSLKEMVQAALPRLAAHRGGFVLQVEAGRIDHANHLNDAGTTLWDVLAADEALELLTAFVDRNPDTLLIVVSDHATGVGGLYGAGRSYLESSMGLDLLEPQRASFEHMLRVLGQAPEASQVKEAFRAMKGVALEDPEAERVVRAIRERAYWPEGVRHGVQPANTLAWAMAQRNAQRPDRPNIGYGSGQHTASPVMLLLYGQGLRFLQLGLLDNTHVFRLMGEALGLRYQNPAMSEEEALEILKARPQGTRHPEDVLA</sequence>
<keyword evidence="1" id="KW-0597">Phosphoprotein</keyword>
<keyword evidence="3" id="KW-0479">Metal-binding</keyword>
<feature type="binding site" evidence="3">
    <location>
        <position position="320"/>
    </location>
    <ligand>
        <name>Zn(2+)</name>
        <dbReference type="ChEBI" id="CHEBI:29105"/>
        <label>2</label>
    </ligand>
</feature>
<dbReference type="InterPro" id="IPR001952">
    <property type="entry name" value="Alkaline_phosphatase"/>
</dbReference>
<dbReference type="PANTHER" id="PTHR11596:SF5">
    <property type="entry name" value="ALKALINE PHOSPHATASE"/>
    <property type="match status" value="1"/>
</dbReference>
<dbReference type="InterPro" id="IPR006311">
    <property type="entry name" value="TAT_signal"/>
</dbReference>
<dbReference type="PROSITE" id="PS51318">
    <property type="entry name" value="TAT"/>
    <property type="match status" value="1"/>
</dbReference>
<dbReference type="AlphaFoldDB" id="A0A1G7KH67"/>
<protein>
    <submittedName>
        <fullName evidence="6">Alkaline phosphatase</fullName>
    </submittedName>
</protein>
<feature type="binding site" evidence="3">
    <location>
        <position position="49"/>
    </location>
    <ligand>
        <name>Mg(2+)</name>
        <dbReference type="ChEBI" id="CHEBI:18420"/>
    </ligand>
</feature>
<feature type="binding site" evidence="3">
    <location>
        <position position="319"/>
    </location>
    <ligand>
        <name>Zn(2+)</name>
        <dbReference type="ChEBI" id="CHEBI:29105"/>
        <label>2</label>
    </ligand>
</feature>
<accession>A0A1G7KH67</accession>
<dbReference type="Proteomes" id="UP000199446">
    <property type="component" value="Unassembled WGS sequence"/>
</dbReference>
<organism evidence="6 7">
    <name type="scientific">Thermus arciformis</name>
    <dbReference type="NCBI Taxonomy" id="482827"/>
    <lineage>
        <taxon>Bacteria</taxon>
        <taxon>Thermotogati</taxon>
        <taxon>Deinococcota</taxon>
        <taxon>Deinococci</taxon>
        <taxon>Thermales</taxon>
        <taxon>Thermaceae</taxon>
        <taxon>Thermus</taxon>
    </lineage>
</organism>
<evidence type="ECO:0000256" key="1">
    <source>
        <dbReference type="ARBA" id="ARBA00022553"/>
    </source>
</evidence>
<feature type="binding site" evidence="3">
    <location>
        <position position="435"/>
    </location>
    <ligand>
        <name>Zn(2+)</name>
        <dbReference type="ChEBI" id="CHEBI:29105"/>
        <label>2</label>
    </ligand>
</feature>
<feature type="binding site" evidence="3">
    <location>
        <position position="272"/>
    </location>
    <ligand>
        <name>Mg(2+)</name>
        <dbReference type="ChEBI" id="CHEBI:18420"/>
    </ligand>
</feature>
<dbReference type="PANTHER" id="PTHR11596">
    <property type="entry name" value="ALKALINE PHOSPHATASE"/>
    <property type="match status" value="1"/>
</dbReference>
<feature type="binding site" evidence="3">
    <location>
        <position position="277"/>
    </location>
    <ligand>
        <name>Zn(2+)</name>
        <dbReference type="ChEBI" id="CHEBI:29105"/>
        <label>2</label>
    </ligand>
</feature>
<dbReference type="InterPro" id="IPR042085">
    <property type="entry name" value="Ap_crown"/>
</dbReference>
<comment type="cofactor">
    <cofactor evidence="3">
        <name>Zn(2+)</name>
        <dbReference type="ChEBI" id="CHEBI:29105"/>
    </cofactor>
    <text evidence="3">Binds 2 Zn(2+) ions.</text>
</comment>
<feature type="active site" description="Phosphoserine intermediate" evidence="2">
    <location>
        <position position="97"/>
    </location>
</feature>
<evidence type="ECO:0000256" key="3">
    <source>
        <dbReference type="PIRSR" id="PIRSR601952-2"/>
    </source>
</evidence>
<dbReference type="STRING" id="482827.SAMN04488243_14514"/>
<dbReference type="GO" id="GO:0004035">
    <property type="term" value="F:alkaline phosphatase activity"/>
    <property type="evidence" value="ECO:0007669"/>
    <property type="project" value="TreeGrafter"/>
</dbReference>